<evidence type="ECO:0000256" key="3">
    <source>
        <dbReference type="SAM" id="SignalP"/>
    </source>
</evidence>
<proteinExistence type="predicted"/>
<evidence type="ECO:0000256" key="1">
    <source>
        <dbReference type="SAM" id="MobiDB-lite"/>
    </source>
</evidence>
<dbReference type="AlphaFoldDB" id="A0A7W9W8Z9"/>
<keyword evidence="5" id="KW-1185">Reference proteome</keyword>
<evidence type="ECO:0000313" key="4">
    <source>
        <dbReference type="EMBL" id="MBB6052112.1"/>
    </source>
</evidence>
<keyword evidence="3" id="KW-0732">Signal</keyword>
<evidence type="ECO:0000256" key="2">
    <source>
        <dbReference type="SAM" id="Phobius"/>
    </source>
</evidence>
<reference evidence="4 5" key="1">
    <citation type="submission" date="2020-08" db="EMBL/GenBank/DDBJ databases">
        <title>Genomic Encyclopedia of Type Strains, Phase IV (KMG-IV): sequencing the most valuable type-strain genomes for metagenomic binning, comparative biology and taxonomic classification.</title>
        <authorList>
            <person name="Goeker M."/>
        </authorList>
    </citation>
    <scope>NUCLEOTIDE SEQUENCE [LARGE SCALE GENOMIC DNA]</scope>
    <source>
        <strain evidence="4 5">DSM 23562</strain>
    </source>
</reference>
<protein>
    <recommendedName>
        <fullName evidence="6">Carboxypeptidase regulatory-like domain-containing protein</fullName>
    </recommendedName>
</protein>
<keyword evidence="2" id="KW-0472">Membrane</keyword>
<feature type="region of interest" description="Disordered" evidence="1">
    <location>
        <begin position="293"/>
        <end position="322"/>
    </location>
</feature>
<dbReference type="EMBL" id="JACHGW010000004">
    <property type="protein sequence ID" value="MBB6052112.1"/>
    <property type="molecule type" value="Genomic_DNA"/>
</dbReference>
<feature type="signal peptide" evidence="3">
    <location>
        <begin position="1"/>
        <end position="18"/>
    </location>
</feature>
<feature type="chain" id="PRO_5031111022" description="Carboxypeptidase regulatory-like domain-containing protein" evidence="3">
    <location>
        <begin position="19"/>
        <end position="446"/>
    </location>
</feature>
<gene>
    <name evidence="4" type="ORF">HNQ39_003933</name>
</gene>
<organism evidence="4 5">
    <name type="scientific">Armatimonas rosea</name>
    <dbReference type="NCBI Taxonomy" id="685828"/>
    <lineage>
        <taxon>Bacteria</taxon>
        <taxon>Bacillati</taxon>
        <taxon>Armatimonadota</taxon>
        <taxon>Armatimonadia</taxon>
        <taxon>Armatimonadales</taxon>
        <taxon>Armatimonadaceae</taxon>
        <taxon>Armatimonas</taxon>
    </lineage>
</organism>
<comment type="caution">
    <text evidence="4">The sequence shown here is derived from an EMBL/GenBank/DDBJ whole genome shotgun (WGS) entry which is preliminary data.</text>
</comment>
<accession>A0A7W9W8Z9</accession>
<keyword evidence="2" id="KW-0812">Transmembrane</keyword>
<evidence type="ECO:0008006" key="6">
    <source>
        <dbReference type="Google" id="ProtNLM"/>
    </source>
</evidence>
<keyword evidence="2" id="KW-1133">Transmembrane helix</keyword>
<feature type="transmembrane region" description="Helical" evidence="2">
    <location>
        <begin position="419"/>
        <end position="437"/>
    </location>
</feature>
<sequence length="446" mass="46935">MRIFVLACVLALCGSAWAQGTYPESSPFEPGLATQGIGSNPSSWAAPWTGQDTPQGDQRAGWGGYGNIGIYYGSPPISGGQYGGMGVRFYFEQDYKGTSYAGAPFNGVYNYEERSYWLSDPEWGNYWRVGGVGGGVGIAPSLALKQLGCPPGVYGAWVDAVSSRNDGIAAQVYLYGWYCPILYKVLVKVVDQNGTPVANCKVTPAAWCSMWAPYGFYPDAWKPGITNSAGQVLLVFPEAEGNANTVRIEGAPGLYGGGVAENPFHATGAQWKSPGPAGMAVKVVVYQSGARPQLNADTMPTPEPSPSPTPSPGSGGTGTSSPDFWSSLWVPDAAKLEQFQSHGDFWKSWGPFGLVGQVAGIWNNAALAVSDDHKYDGLVFPIVGPLGSSSIDLRPELGSGVPDYPTGGRGGPGGTVLSVIRVGVGLVVWCAALFGLYKKLRPVFVS</sequence>
<dbReference type="Proteomes" id="UP000520814">
    <property type="component" value="Unassembled WGS sequence"/>
</dbReference>
<feature type="compositionally biased region" description="Pro residues" evidence="1">
    <location>
        <begin position="301"/>
        <end position="311"/>
    </location>
</feature>
<evidence type="ECO:0000313" key="5">
    <source>
        <dbReference type="Proteomes" id="UP000520814"/>
    </source>
</evidence>
<name>A0A7W9W8Z9_ARMRO</name>